<comment type="caution">
    <text evidence="1">The sequence shown here is derived from an EMBL/GenBank/DDBJ whole genome shotgun (WGS) entry which is preliminary data.</text>
</comment>
<reference evidence="1" key="1">
    <citation type="submission" date="2022-09" db="EMBL/GenBank/DDBJ databases">
        <title>Isolation and characterization of 3-chlorobenzoate degrading bacteria from soils in Shizuoka.</title>
        <authorList>
            <person name="Ifat A."/>
            <person name="Ogawa N."/>
            <person name="Kimbara K."/>
            <person name="Moriuchi R."/>
            <person name="Dohra H."/>
            <person name="Shintani M."/>
        </authorList>
    </citation>
    <scope>NUCLEOTIDE SEQUENCE</scope>
    <source>
        <strain evidence="1">19CS4-2</strain>
    </source>
</reference>
<evidence type="ECO:0000313" key="1">
    <source>
        <dbReference type="EMBL" id="GJH24560.1"/>
    </source>
</evidence>
<dbReference type="AlphaFoldDB" id="A0AA37IE18"/>
<dbReference type="EMBL" id="BPUS01000002">
    <property type="protein sequence ID" value="GJH24560.1"/>
    <property type="molecule type" value="Genomic_DNA"/>
</dbReference>
<sequence length="114" mass="12075">MPTNPAAARRHVRPHIGANAGKSIEPPGIGNPLIDDIGVCIAQVTITPASKTSAATTTIRRRETNIVSRSMITVGTFMMSSPCVRPVRVEYGVRLIAGMHGKGVTSVSGFAWIH</sequence>
<accession>A0AA37IE18</accession>
<organism evidence="1 2">
    <name type="scientific">Caballeronia novacaledonica</name>
    <dbReference type="NCBI Taxonomy" id="1544861"/>
    <lineage>
        <taxon>Bacteria</taxon>
        <taxon>Pseudomonadati</taxon>
        <taxon>Pseudomonadota</taxon>
        <taxon>Betaproteobacteria</taxon>
        <taxon>Burkholderiales</taxon>
        <taxon>Burkholderiaceae</taxon>
        <taxon>Caballeronia</taxon>
    </lineage>
</organism>
<dbReference type="RefSeq" id="WP_238210992.1">
    <property type="nucleotide sequence ID" value="NZ_BPUS01000002.1"/>
</dbReference>
<gene>
    <name evidence="1" type="ORF">CBA19CS42_08610</name>
</gene>
<name>A0AA37IE18_9BURK</name>
<proteinExistence type="predicted"/>
<protein>
    <submittedName>
        <fullName evidence="1">Uncharacterized protein</fullName>
    </submittedName>
</protein>
<evidence type="ECO:0000313" key="2">
    <source>
        <dbReference type="Proteomes" id="UP001055111"/>
    </source>
</evidence>
<dbReference type="Proteomes" id="UP001055111">
    <property type="component" value="Unassembled WGS sequence"/>
</dbReference>